<dbReference type="PANTHER" id="PTHR35792">
    <property type="entry name" value="GENERAL STRESS PROTEIN"/>
    <property type="match status" value="1"/>
</dbReference>
<accession>A0A4R5KKY7</accession>
<evidence type="ECO:0000313" key="4">
    <source>
        <dbReference type="Proteomes" id="UP000295636"/>
    </source>
</evidence>
<dbReference type="Gene3D" id="1.10.287.700">
    <property type="entry name" value="Helix hairpin bin"/>
    <property type="match status" value="1"/>
</dbReference>
<dbReference type="RefSeq" id="WP_133231593.1">
    <property type="nucleotide sequence ID" value="NZ_SMRT01000010.1"/>
</dbReference>
<reference evidence="3 4" key="1">
    <citation type="submission" date="2019-03" db="EMBL/GenBank/DDBJ databases">
        <title>This is whole genome sequence of Paenibacillus sp MS74 strain.</title>
        <authorList>
            <person name="Trinh H.N."/>
        </authorList>
    </citation>
    <scope>NUCLEOTIDE SEQUENCE [LARGE SCALE GENOMIC DNA]</scope>
    <source>
        <strain evidence="3 4">MS74</strain>
    </source>
</reference>
<gene>
    <name evidence="3" type="ORF">E1757_20650</name>
</gene>
<feature type="transmembrane region" description="Helical" evidence="2">
    <location>
        <begin position="12"/>
        <end position="30"/>
    </location>
</feature>
<evidence type="ECO:0000256" key="1">
    <source>
        <dbReference type="SAM" id="MobiDB-lite"/>
    </source>
</evidence>
<feature type="region of interest" description="Disordered" evidence="1">
    <location>
        <begin position="82"/>
        <end position="137"/>
    </location>
</feature>
<keyword evidence="4" id="KW-1185">Reference proteome</keyword>
<dbReference type="EMBL" id="SMRT01000010">
    <property type="protein sequence ID" value="TDF95508.1"/>
    <property type="molecule type" value="Genomic_DNA"/>
</dbReference>
<keyword evidence="2" id="KW-1133">Transmembrane helix</keyword>
<dbReference type="AlphaFoldDB" id="A0A4R5KKY7"/>
<evidence type="ECO:0000313" key="3">
    <source>
        <dbReference type="EMBL" id="TDF95508.1"/>
    </source>
</evidence>
<dbReference type="Proteomes" id="UP000295636">
    <property type="component" value="Unassembled WGS sequence"/>
</dbReference>
<evidence type="ECO:0000256" key="2">
    <source>
        <dbReference type="SAM" id="Phobius"/>
    </source>
</evidence>
<keyword evidence="2" id="KW-0812">Transmembrane</keyword>
<dbReference type="InterPro" id="IPR024623">
    <property type="entry name" value="YtxH"/>
</dbReference>
<feature type="compositionally biased region" description="Basic and acidic residues" evidence="1">
    <location>
        <begin position="112"/>
        <end position="137"/>
    </location>
</feature>
<dbReference type="PANTHER" id="PTHR35792:SF2">
    <property type="entry name" value="GENERAL STRESS PROTEIN"/>
    <property type="match status" value="1"/>
</dbReference>
<feature type="compositionally biased region" description="Low complexity" evidence="1">
    <location>
        <begin position="84"/>
        <end position="101"/>
    </location>
</feature>
<proteinExistence type="predicted"/>
<dbReference type="InterPro" id="IPR052928">
    <property type="entry name" value="Desiccation-related_membrane"/>
</dbReference>
<dbReference type="Pfam" id="PF12732">
    <property type="entry name" value="YtxH"/>
    <property type="match status" value="1"/>
</dbReference>
<protein>
    <submittedName>
        <fullName evidence="3">YtxH domain-containing protein</fullName>
    </submittedName>
</protein>
<sequence length="137" mass="14642">MEAAETKRNDLLIGTIVGGAAGALIALLLAPKAGRELREDLIDTFQSIRSKGQEWLEQAASKTADTVQYAAEQGTELLDKAHQATDQAASAARSATDTAAEATHRAVQAAERTVDRAADRTHEAIEEVKSARPFDRT</sequence>
<keyword evidence="2" id="KW-0472">Membrane</keyword>
<dbReference type="OrthoDB" id="9810874at2"/>
<comment type="caution">
    <text evidence="3">The sequence shown here is derived from an EMBL/GenBank/DDBJ whole genome shotgun (WGS) entry which is preliminary data.</text>
</comment>
<organism evidence="3 4">
    <name type="scientific">Paenibacillus piri</name>
    <dbReference type="NCBI Taxonomy" id="2547395"/>
    <lineage>
        <taxon>Bacteria</taxon>
        <taxon>Bacillati</taxon>
        <taxon>Bacillota</taxon>
        <taxon>Bacilli</taxon>
        <taxon>Bacillales</taxon>
        <taxon>Paenibacillaceae</taxon>
        <taxon>Paenibacillus</taxon>
    </lineage>
</organism>
<name>A0A4R5KKY7_9BACL</name>